<evidence type="ECO:0000256" key="1">
    <source>
        <dbReference type="SAM" id="MobiDB-lite"/>
    </source>
</evidence>
<dbReference type="SMART" id="SM00530">
    <property type="entry name" value="HTH_XRE"/>
    <property type="match status" value="1"/>
</dbReference>
<proteinExistence type="predicted"/>
<dbReference type="InterPro" id="IPR001387">
    <property type="entry name" value="Cro/C1-type_HTH"/>
</dbReference>
<gene>
    <name evidence="3" type="ORF">IAB76_02760</name>
</gene>
<comment type="caution">
    <text evidence="3">The sequence shown here is derived from an EMBL/GenBank/DDBJ whole genome shotgun (WGS) entry which is preliminary data.</text>
</comment>
<dbReference type="Pfam" id="PF01381">
    <property type="entry name" value="HTH_3"/>
    <property type="match status" value="1"/>
</dbReference>
<evidence type="ECO:0000313" key="3">
    <source>
        <dbReference type="EMBL" id="MBO8480017.1"/>
    </source>
</evidence>
<feature type="region of interest" description="Disordered" evidence="1">
    <location>
        <begin position="86"/>
        <end position="153"/>
    </location>
</feature>
<protein>
    <submittedName>
        <fullName evidence="3">Helix-turn-helix transcriptional regulator</fullName>
    </submittedName>
</protein>
<dbReference type="InterPro" id="IPR010982">
    <property type="entry name" value="Lambda_DNA-bd_dom_sf"/>
</dbReference>
<dbReference type="PROSITE" id="PS50943">
    <property type="entry name" value="HTH_CROC1"/>
    <property type="match status" value="1"/>
</dbReference>
<reference evidence="3" key="1">
    <citation type="submission" date="2020-10" db="EMBL/GenBank/DDBJ databases">
        <authorList>
            <person name="Gilroy R."/>
        </authorList>
    </citation>
    <scope>NUCLEOTIDE SEQUENCE</scope>
    <source>
        <strain evidence="3">B3-1481</strain>
    </source>
</reference>
<dbReference type="SUPFAM" id="SSF47413">
    <property type="entry name" value="lambda repressor-like DNA-binding domains"/>
    <property type="match status" value="1"/>
</dbReference>
<dbReference type="CDD" id="cd00093">
    <property type="entry name" value="HTH_XRE"/>
    <property type="match status" value="1"/>
</dbReference>
<organism evidence="3 4">
    <name type="scientific">Candidatus Cryptobacteroides avistercoris</name>
    <dbReference type="NCBI Taxonomy" id="2840758"/>
    <lineage>
        <taxon>Bacteria</taxon>
        <taxon>Pseudomonadati</taxon>
        <taxon>Bacteroidota</taxon>
        <taxon>Bacteroidia</taxon>
        <taxon>Bacteroidales</taxon>
        <taxon>Candidatus Cryptobacteroides</taxon>
    </lineage>
</organism>
<reference evidence="3" key="2">
    <citation type="journal article" date="2021" name="PeerJ">
        <title>Extensive microbial diversity within the chicken gut microbiome revealed by metagenomics and culture.</title>
        <authorList>
            <person name="Gilroy R."/>
            <person name="Ravi A."/>
            <person name="Getino M."/>
            <person name="Pursley I."/>
            <person name="Horton D.L."/>
            <person name="Alikhan N.F."/>
            <person name="Baker D."/>
            <person name="Gharbi K."/>
            <person name="Hall N."/>
            <person name="Watson M."/>
            <person name="Adriaenssens E.M."/>
            <person name="Foster-Nyarko E."/>
            <person name="Jarju S."/>
            <person name="Secka A."/>
            <person name="Antonio M."/>
            <person name="Oren A."/>
            <person name="Chaudhuri R.R."/>
            <person name="La Ragione R."/>
            <person name="Hildebrand F."/>
            <person name="Pallen M.J."/>
        </authorList>
    </citation>
    <scope>NUCLEOTIDE SEQUENCE</scope>
    <source>
        <strain evidence="3">B3-1481</strain>
    </source>
</reference>
<dbReference type="GO" id="GO:0003677">
    <property type="term" value="F:DNA binding"/>
    <property type="evidence" value="ECO:0007669"/>
    <property type="project" value="InterPro"/>
</dbReference>
<dbReference type="Proteomes" id="UP000823769">
    <property type="component" value="Unassembled WGS sequence"/>
</dbReference>
<accession>A0A9D9NNI6</accession>
<feature type="compositionally biased region" description="Acidic residues" evidence="1">
    <location>
        <begin position="92"/>
        <end position="108"/>
    </location>
</feature>
<dbReference type="AlphaFoldDB" id="A0A9D9NNI6"/>
<name>A0A9D9NNI6_9BACT</name>
<sequence>MNTRLRQFLLAENISQSQFADTIGVARASISHILSGRNKPGFEFFTSLARHYPSLNLTWLITGNGRMYVTGGPQSAEDVTQLQYTAPSAMNDDSDDDLPPDTLPEEDLFSSVSGESAGRRRNRKFPDESPTPPEYSILRDISPKAPESAGKRHISRVIVFYDDNTFEELK</sequence>
<dbReference type="Gene3D" id="1.10.260.40">
    <property type="entry name" value="lambda repressor-like DNA-binding domains"/>
    <property type="match status" value="1"/>
</dbReference>
<dbReference type="EMBL" id="JADILW010000042">
    <property type="protein sequence ID" value="MBO8480017.1"/>
    <property type="molecule type" value="Genomic_DNA"/>
</dbReference>
<evidence type="ECO:0000259" key="2">
    <source>
        <dbReference type="PROSITE" id="PS50943"/>
    </source>
</evidence>
<evidence type="ECO:0000313" key="4">
    <source>
        <dbReference type="Proteomes" id="UP000823769"/>
    </source>
</evidence>
<feature type="domain" description="HTH cro/C1-type" evidence="2">
    <location>
        <begin position="5"/>
        <end position="60"/>
    </location>
</feature>